<dbReference type="AlphaFoldDB" id="A0A0K2UP12"/>
<feature type="non-terminal residue" evidence="1">
    <location>
        <position position="1"/>
    </location>
</feature>
<evidence type="ECO:0000313" key="1">
    <source>
        <dbReference type="EMBL" id="CDW39978.1"/>
    </source>
</evidence>
<dbReference type="EMBL" id="HACA01022617">
    <property type="protein sequence ID" value="CDW39978.1"/>
    <property type="molecule type" value="Transcribed_RNA"/>
</dbReference>
<proteinExistence type="predicted"/>
<name>A0A0K2UP12_LEPSM</name>
<organism evidence="1">
    <name type="scientific">Lepeophtheirus salmonis</name>
    <name type="common">Salmon louse</name>
    <name type="synonym">Caligus salmonis</name>
    <dbReference type="NCBI Taxonomy" id="72036"/>
    <lineage>
        <taxon>Eukaryota</taxon>
        <taxon>Metazoa</taxon>
        <taxon>Ecdysozoa</taxon>
        <taxon>Arthropoda</taxon>
        <taxon>Crustacea</taxon>
        <taxon>Multicrustacea</taxon>
        <taxon>Hexanauplia</taxon>
        <taxon>Copepoda</taxon>
        <taxon>Siphonostomatoida</taxon>
        <taxon>Caligidae</taxon>
        <taxon>Lepeophtheirus</taxon>
    </lineage>
</organism>
<accession>A0A0K2UP12</accession>
<sequence length="100" mass="10991">LELYQDIFQQPVERGYVNKIKMNHMNVLATLTIDLTPLGSNDGFETAVQGHAPIVDVVLKHGIPLLVDGVLEVVDIWVMGGAGLGLNMHAKSEVQWDGIW</sequence>
<reference evidence="1" key="1">
    <citation type="submission" date="2014-05" db="EMBL/GenBank/DDBJ databases">
        <authorList>
            <person name="Chronopoulou M."/>
        </authorList>
    </citation>
    <scope>NUCLEOTIDE SEQUENCE</scope>
    <source>
        <tissue evidence="1">Whole organism</tissue>
    </source>
</reference>
<protein>
    <submittedName>
        <fullName evidence="1">Uncharacterized protein</fullName>
    </submittedName>
</protein>